<keyword evidence="2" id="KW-0732">Signal</keyword>
<evidence type="ECO:0000256" key="1">
    <source>
        <dbReference type="SAM" id="MobiDB-lite"/>
    </source>
</evidence>
<feature type="region of interest" description="Disordered" evidence="1">
    <location>
        <begin position="38"/>
        <end position="61"/>
    </location>
</feature>
<accession>A0ABP3T955</accession>
<dbReference type="Pfam" id="PF19403">
    <property type="entry name" value="SpaA_2"/>
    <property type="match status" value="1"/>
</dbReference>
<feature type="compositionally biased region" description="Gly residues" evidence="1">
    <location>
        <begin position="48"/>
        <end position="59"/>
    </location>
</feature>
<reference evidence="7" key="1">
    <citation type="journal article" date="2019" name="Int. J. Syst. Evol. Microbiol.">
        <title>The Global Catalogue of Microorganisms (GCM) 10K type strain sequencing project: providing services to taxonomists for standard genome sequencing and annotation.</title>
        <authorList>
            <consortium name="The Broad Institute Genomics Platform"/>
            <consortium name="The Broad Institute Genome Sequencing Center for Infectious Disease"/>
            <person name="Wu L."/>
            <person name="Ma J."/>
        </authorList>
    </citation>
    <scope>NUCLEOTIDE SEQUENCE [LARGE SCALE GENOMIC DNA]</scope>
    <source>
        <strain evidence="7">JCM 15134</strain>
    </source>
</reference>
<feature type="chain" id="PRO_5046727264" description="Ig-like domain-containing protein" evidence="2">
    <location>
        <begin position="29"/>
        <end position="729"/>
    </location>
</feature>
<dbReference type="InterPro" id="IPR048834">
    <property type="entry name" value="SpaA_pre-album"/>
</dbReference>
<evidence type="ECO:0000256" key="2">
    <source>
        <dbReference type="SAM" id="SignalP"/>
    </source>
</evidence>
<evidence type="ECO:0008006" key="8">
    <source>
        <dbReference type="Google" id="ProtNLM"/>
    </source>
</evidence>
<feature type="domain" description="SpaA-like prealbumin fold" evidence="4">
    <location>
        <begin position="601"/>
        <end position="719"/>
    </location>
</feature>
<feature type="domain" description="SpaA-like prealbumin fold" evidence="3">
    <location>
        <begin position="519"/>
        <end position="593"/>
    </location>
</feature>
<dbReference type="Pfam" id="PF24514">
    <property type="entry name" value="SpaA_4"/>
    <property type="match status" value="1"/>
</dbReference>
<dbReference type="Pfam" id="PF20674">
    <property type="entry name" value="SpaA_3"/>
    <property type="match status" value="1"/>
</dbReference>
<evidence type="ECO:0000259" key="3">
    <source>
        <dbReference type="Pfam" id="PF19403"/>
    </source>
</evidence>
<gene>
    <name evidence="6" type="ORF">GCM10009104_18090</name>
</gene>
<feature type="signal peptide" evidence="2">
    <location>
        <begin position="1"/>
        <end position="28"/>
    </location>
</feature>
<dbReference type="RefSeq" id="WP_343805074.1">
    <property type="nucleotide sequence ID" value="NZ_BAAAET010000002.1"/>
</dbReference>
<evidence type="ECO:0000313" key="7">
    <source>
        <dbReference type="Proteomes" id="UP001499915"/>
    </source>
</evidence>
<dbReference type="InterPro" id="IPR045826">
    <property type="entry name" value="SpaA_PFL_dom_2"/>
</dbReference>
<dbReference type="Proteomes" id="UP001499915">
    <property type="component" value="Unassembled WGS sequence"/>
</dbReference>
<comment type="caution">
    <text evidence="6">The sequence shown here is derived from an EMBL/GenBank/DDBJ whole genome shotgun (WGS) entry which is preliminary data.</text>
</comment>
<proteinExistence type="predicted"/>
<evidence type="ECO:0000259" key="4">
    <source>
        <dbReference type="Pfam" id="PF20674"/>
    </source>
</evidence>
<name>A0ABP3T955_9GAMM</name>
<dbReference type="InterPro" id="IPR055371">
    <property type="entry name" value="SpaA_PFL_dom_4"/>
</dbReference>
<evidence type="ECO:0000259" key="5">
    <source>
        <dbReference type="Pfam" id="PF24514"/>
    </source>
</evidence>
<sequence>MQTFELCKKLPALLLGAVLGAASLNAIAADEFPYEVDGDSADSTAPGPGAGPGSPGDYGDGIYVMSPPSGEDADTVFLQECAKAAGDIRLPLNEPATSKYITECGAGWAGGLFNTDYDPNSDSATNAFEQVFYSDSMEADWTHHKTDNKDERPIGGAPGLGMGVGGDSNTWECVRKSNVTNKLDLKEGVVAFYTDAIGNIHAHAAGSRDSNDGEANLGVWYLKDDNVGCVSSGSATAFTGTHLDGDLLVVSEFSQGGVVATVNVFRWTDGGDGIPESGDETLPLIFSGANCSGAHATSAACGENNEGFSIFPAWQPETSDSNATGKGGKPLIGELPTNQWSENVAQIIAAGSGECFAKVLVETRSSTSLSASLHDYAIFDVDICGSVTIEKVTLGDTGTFTIETTTLQGGNFDLTTTAVNTPASKSFTDVVAGDYDATETVPAGWELIGMTCSGDTDGGSTYPVVSPASPITAGNPGTFNIDLDIGENITCRFTNQALGEVAAVKDIVNACADPDGGLFTLRLDGVAKAENVGDGGGFGPLQVTPGTYTIDEIAGTATDLADYTSSVTGDCVDAAGTSSTVDVGTGESKSCTIINVRRPTVTVNKEVTGGSLATFDLLIDDGNDGVDYETEAQGDGGTTGAVNITTVLSGSGATTTYGPVLVGETVANGPGNTAIGPISGFQSYWSCDDTGATQGSGTSVTIPSLLPGEHVTCTVTNIPVAAAACTPGS</sequence>
<dbReference type="EMBL" id="BAAAET010000002">
    <property type="protein sequence ID" value="GAA0691551.1"/>
    <property type="molecule type" value="Genomic_DNA"/>
</dbReference>
<keyword evidence="7" id="KW-1185">Reference proteome</keyword>
<feature type="domain" description="SpaA-like prealbumin fold" evidence="5">
    <location>
        <begin position="387"/>
        <end position="496"/>
    </location>
</feature>
<evidence type="ECO:0000313" key="6">
    <source>
        <dbReference type="EMBL" id="GAA0691551.1"/>
    </source>
</evidence>
<protein>
    <recommendedName>
        <fullName evidence="8">Ig-like domain-containing protein</fullName>
    </recommendedName>
</protein>
<organism evidence="6 7">
    <name type="scientific">Marinobacterium maritimum</name>
    <dbReference type="NCBI Taxonomy" id="500162"/>
    <lineage>
        <taxon>Bacteria</taxon>
        <taxon>Pseudomonadati</taxon>
        <taxon>Pseudomonadota</taxon>
        <taxon>Gammaproteobacteria</taxon>
        <taxon>Oceanospirillales</taxon>
        <taxon>Oceanospirillaceae</taxon>
        <taxon>Marinobacterium</taxon>
    </lineage>
</organism>